<evidence type="ECO:0000259" key="6">
    <source>
        <dbReference type="Pfam" id="PF08100"/>
    </source>
</evidence>
<sequence>MLAMDSMAIDLLLQIDQLGKEVSASNGHVLQTKARRQLISATRKLRIALQDPGEIVEDFLFGSTDNLLIKIGVDLGIFRLIAEAEDPTTLDQLSKSIQIERVLLERIMRGLVAIDAVDETGPQLYGPTNTTKAFASTKGESGARLFHDLVIPGMKTTPAISRRERLRESGRFQPSTIQLGLRTRVVLSLDFYPFEEQVVHGFDDQDPSSVLVVDIGGSMGQEILEIKQHYIALPGRMIVQDLPSTIEQVIPAGAFEAIAHDFFTPQPVKGARAYYLRNILHDWDDDKCLEILRHTVAAMKPGYSKIIINEFVIADQNPCAFAMRSDFMVMALAGAKERAEREWHVLLESAGLKIDRVWTAEPESQSIIEASIA</sequence>
<dbReference type="PROSITE" id="PS51683">
    <property type="entry name" value="SAM_OMT_II"/>
    <property type="match status" value="1"/>
</dbReference>
<keyword evidence="1 7" id="KW-0489">Methyltransferase</keyword>
<proteinExistence type="predicted"/>
<dbReference type="OrthoDB" id="2410195at2759"/>
<dbReference type="InterPro" id="IPR012967">
    <property type="entry name" value="COMT_dimerisation"/>
</dbReference>
<evidence type="ECO:0000313" key="7">
    <source>
        <dbReference type="EMBL" id="KAF2870881.1"/>
    </source>
</evidence>
<organism evidence="7 8">
    <name type="scientific">Massariosphaeria phaeospora</name>
    <dbReference type="NCBI Taxonomy" id="100035"/>
    <lineage>
        <taxon>Eukaryota</taxon>
        <taxon>Fungi</taxon>
        <taxon>Dikarya</taxon>
        <taxon>Ascomycota</taxon>
        <taxon>Pezizomycotina</taxon>
        <taxon>Dothideomycetes</taxon>
        <taxon>Pleosporomycetidae</taxon>
        <taxon>Pleosporales</taxon>
        <taxon>Pleosporales incertae sedis</taxon>
        <taxon>Massariosphaeria</taxon>
    </lineage>
</organism>
<feature type="active site" description="Proton acceptor" evidence="4">
    <location>
        <position position="281"/>
    </location>
</feature>
<comment type="caution">
    <text evidence="7">The sequence shown here is derived from an EMBL/GenBank/DDBJ whole genome shotgun (WGS) entry which is preliminary data.</text>
</comment>
<dbReference type="SUPFAM" id="SSF53335">
    <property type="entry name" value="S-adenosyl-L-methionine-dependent methyltransferases"/>
    <property type="match status" value="1"/>
</dbReference>
<dbReference type="GO" id="GO:0032259">
    <property type="term" value="P:methylation"/>
    <property type="evidence" value="ECO:0007669"/>
    <property type="project" value="UniProtKB-KW"/>
</dbReference>
<evidence type="ECO:0000256" key="3">
    <source>
        <dbReference type="ARBA" id="ARBA00022691"/>
    </source>
</evidence>
<dbReference type="Gene3D" id="1.10.10.10">
    <property type="entry name" value="Winged helix-like DNA-binding domain superfamily/Winged helix DNA-binding domain"/>
    <property type="match status" value="1"/>
</dbReference>
<dbReference type="GO" id="GO:0008171">
    <property type="term" value="F:O-methyltransferase activity"/>
    <property type="evidence" value="ECO:0007669"/>
    <property type="project" value="InterPro"/>
</dbReference>
<feature type="domain" description="O-methyltransferase C-terminal" evidence="5">
    <location>
        <begin position="211"/>
        <end position="352"/>
    </location>
</feature>
<dbReference type="PANTHER" id="PTHR43712">
    <property type="entry name" value="PUTATIVE (AFU_ORTHOLOGUE AFUA_4G14580)-RELATED"/>
    <property type="match status" value="1"/>
</dbReference>
<evidence type="ECO:0000313" key="8">
    <source>
        <dbReference type="Proteomes" id="UP000481861"/>
    </source>
</evidence>
<dbReference type="Gene3D" id="3.40.50.150">
    <property type="entry name" value="Vaccinia Virus protein VP39"/>
    <property type="match status" value="1"/>
</dbReference>
<evidence type="ECO:0000256" key="4">
    <source>
        <dbReference type="PIRSR" id="PIRSR005739-1"/>
    </source>
</evidence>
<dbReference type="Pfam" id="PF08100">
    <property type="entry name" value="Dimerisation"/>
    <property type="match status" value="1"/>
</dbReference>
<keyword evidence="8" id="KW-1185">Reference proteome</keyword>
<accession>A0A7C8M8W5</accession>
<dbReference type="GO" id="GO:0046983">
    <property type="term" value="F:protein dimerization activity"/>
    <property type="evidence" value="ECO:0007669"/>
    <property type="project" value="InterPro"/>
</dbReference>
<dbReference type="AlphaFoldDB" id="A0A7C8M8W5"/>
<dbReference type="InterPro" id="IPR001077">
    <property type="entry name" value="COMT_C"/>
</dbReference>
<dbReference type="InterPro" id="IPR029063">
    <property type="entry name" value="SAM-dependent_MTases_sf"/>
</dbReference>
<dbReference type="InterPro" id="IPR036390">
    <property type="entry name" value="WH_DNA-bd_sf"/>
</dbReference>
<gene>
    <name evidence="7" type="ORF">BDV95DRAFT_619812</name>
</gene>
<keyword evidence="3" id="KW-0949">S-adenosyl-L-methionine</keyword>
<dbReference type="EMBL" id="JAADJZ010000013">
    <property type="protein sequence ID" value="KAF2870881.1"/>
    <property type="molecule type" value="Genomic_DNA"/>
</dbReference>
<keyword evidence="2 7" id="KW-0808">Transferase</keyword>
<dbReference type="Proteomes" id="UP000481861">
    <property type="component" value="Unassembled WGS sequence"/>
</dbReference>
<dbReference type="Pfam" id="PF00891">
    <property type="entry name" value="Methyltransf_2"/>
    <property type="match status" value="1"/>
</dbReference>
<dbReference type="PANTHER" id="PTHR43712:SF1">
    <property type="entry name" value="HYPOTHETICAL O-METHYLTRANSFERASE (EUROFUNG)-RELATED"/>
    <property type="match status" value="1"/>
</dbReference>
<dbReference type="InterPro" id="IPR036388">
    <property type="entry name" value="WH-like_DNA-bd_sf"/>
</dbReference>
<dbReference type="InterPro" id="IPR016461">
    <property type="entry name" value="COMT-like"/>
</dbReference>
<evidence type="ECO:0000259" key="5">
    <source>
        <dbReference type="Pfam" id="PF00891"/>
    </source>
</evidence>
<evidence type="ECO:0000256" key="1">
    <source>
        <dbReference type="ARBA" id="ARBA00022603"/>
    </source>
</evidence>
<reference evidence="7 8" key="1">
    <citation type="submission" date="2020-01" db="EMBL/GenBank/DDBJ databases">
        <authorList>
            <consortium name="DOE Joint Genome Institute"/>
            <person name="Haridas S."/>
            <person name="Albert R."/>
            <person name="Binder M."/>
            <person name="Bloem J."/>
            <person name="Labutti K."/>
            <person name="Salamov A."/>
            <person name="Andreopoulos B."/>
            <person name="Baker S.E."/>
            <person name="Barry K."/>
            <person name="Bills G."/>
            <person name="Bluhm B.H."/>
            <person name="Cannon C."/>
            <person name="Castanera R."/>
            <person name="Culley D.E."/>
            <person name="Daum C."/>
            <person name="Ezra D."/>
            <person name="Gonzalez J.B."/>
            <person name="Henrissat B."/>
            <person name="Kuo A."/>
            <person name="Liang C."/>
            <person name="Lipzen A."/>
            <person name="Lutzoni F."/>
            <person name="Magnuson J."/>
            <person name="Mondo S."/>
            <person name="Nolan M."/>
            <person name="Ohm R."/>
            <person name="Pangilinan J."/>
            <person name="Park H.-J.H."/>
            <person name="Ramirez L."/>
            <person name="Alfaro M."/>
            <person name="Sun H."/>
            <person name="Tritt A."/>
            <person name="Yoshinaga Y."/>
            <person name="Zwiers L.-H.L."/>
            <person name="Turgeon B.G."/>
            <person name="Goodwin S.B."/>
            <person name="Spatafora J.W."/>
            <person name="Crous P.W."/>
            <person name="Grigoriev I.V."/>
        </authorList>
    </citation>
    <scope>NUCLEOTIDE SEQUENCE [LARGE SCALE GENOMIC DNA]</scope>
    <source>
        <strain evidence="7 8">CBS 611.86</strain>
    </source>
</reference>
<dbReference type="PIRSF" id="PIRSF005739">
    <property type="entry name" value="O-mtase"/>
    <property type="match status" value="1"/>
</dbReference>
<protein>
    <submittedName>
        <fullName evidence="7">O-methyltransferase-domain-containing protein</fullName>
    </submittedName>
</protein>
<name>A0A7C8M8W5_9PLEO</name>
<feature type="domain" description="O-methyltransferase dimerisation" evidence="6">
    <location>
        <begin position="60"/>
        <end position="135"/>
    </location>
</feature>
<evidence type="ECO:0000256" key="2">
    <source>
        <dbReference type="ARBA" id="ARBA00022679"/>
    </source>
</evidence>
<dbReference type="SUPFAM" id="SSF46785">
    <property type="entry name" value="Winged helix' DNA-binding domain"/>
    <property type="match status" value="1"/>
</dbReference>